<dbReference type="EMBL" id="ML742151">
    <property type="protein sequence ID" value="KAE8148664.1"/>
    <property type="molecule type" value="Genomic_DNA"/>
</dbReference>
<keyword evidence="3" id="KW-1185">Reference proteome</keyword>
<evidence type="ECO:0000313" key="2">
    <source>
        <dbReference type="EMBL" id="KAE8148664.1"/>
    </source>
</evidence>
<name>A0A5N6TQW0_ASPAV</name>
<dbReference type="AlphaFoldDB" id="A0A5N6TQW0"/>
<sequence length="289" mass="32324">MVDRLPLVRQLTKRAAPAGVGRKSPVVRLFPQRWKYPNGPYTGREEKMIVWRNDMPEFMLARLRSEAIKLIKSASDAFKRSDVPNGVWTSVDMEEYSEAALDEGLDYLEPIAHMGRGAVLVLGERQPDHDVKAESQGSSTDIALQESDVEEVESGSQDSSTDKPLQEGGSVEAVPESQDPSTDTELQEGSPEEARSELQDTEVNLDSTDAVCVSDALPEYVTLPQTQSKVPVFELLELFSDEEMDELRSYHPRFNSPALFFRPTDKLTVNTMLALWKLKGYIRQDNAST</sequence>
<evidence type="ECO:0000313" key="3">
    <source>
        <dbReference type="Proteomes" id="UP000325780"/>
    </source>
</evidence>
<gene>
    <name evidence="2" type="ORF">BDV25DRAFT_157885</name>
</gene>
<proteinExistence type="predicted"/>
<feature type="region of interest" description="Disordered" evidence="1">
    <location>
        <begin position="127"/>
        <end position="203"/>
    </location>
</feature>
<accession>A0A5N6TQW0</accession>
<evidence type="ECO:0000256" key="1">
    <source>
        <dbReference type="SAM" id="MobiDB-lite"/>
    </source>
</evidence>
<dbReference type="OrthoDB" id="3363286at2759"/>
<reference evidence="2 3" key="1">
    <citation type="submission" date="2019-04" db="EMBL/GenBank/DDBJ databases">
        <title>Friends and foes A comparative genomics study of 23 Aspergillus species from section Flavi.</title>
        <authorList>
            <consortium name="DOE Joint Genome Institute"/>
            <person name="Kjaerbolling I."/>
            <person name="Vesth T."/>
            <person name="Frisvad J.C."/>
            <person name="Nybo J.L."/>
            <person name="Theobald S."/>
            <person name="Kildgaard S."/>
            <person name="Isbrandt T."/>
            <person name="Kuo A."/>
            <person name="Sato A."/>
            <person name="Lyhne E.K."/>
            <person name="Kogle M.E."/>
            <person name="Wiebenga A."/>
            <person name="Kun R.S."/>
            <person name="Lubbers R.J."/>
            <person name="Makela M.R."/>
            <person name="Barry K."/>
            <person name="Chovatia M."/>
            <person name="Clum A."/>
            <person name="Daum C."/>
            <person name="Haridas S."/>
            <person name="He G."/>
            <person name="LaButti K."/>
            <person name="Lipzen A."/>
            <person name="Mondo S."/>
            <person name="Riley R."/>
            <person name="Salamov A."/>
            <person name="Simmons B.A."/>
            <person name="Magnuson J.K."/>
            <person name="Henrissat B."/>
            <person name="Mortensen U.H."/>
            <person name="Larsen T.O."/>
            <person name="Devries R.P."/>
            <person name="Grigoriev I.V."/>
            <person name="Machida M."/>
            <person name="Baker S.E."/>
            <person name="Andersen M.R."/>
        </authorList>
    </citation>
    <scope>NUCLEOTIDE SEQUENCE [LARGE SCALE GENOMIC DNA]</scope>
    <source>
        <strain evidence="2 3">IBT 18842</strain>
    </source>
</reference>
<organism evidence="2 3">
    <name type="scientific">Aspergillus avenaceus</name>
    <dbReference type="NCBI Taxonomy" id="36643"/>
    <lineage>
        <taxon>Eukaryota</taxon>
        <taxon>Fungi</taxon>
        <taxon>Dikarya</taxon>
        <taxon>Ascomycota</taxon>
        <taxon>Pezizomycotina</taxon>
        <taxon>Eurotiomycetes</taxon>
        <taxon>Eurotiomycetidae</taxon>
        <taxon>Eurotiales</taxon>
        <taxon>Aspergillaceae</taxon>
        <taxon>Aspergillus</taxon>
        <taxon>Aspergillus subgen. Circumdati</taxon>
    </lineage>
</organism>
<dbReference type="Proteomes" id="UP000325780">
    <property type="component" value="Unassembled WGS sequence"/>
</dbReference>
<protein>
    <submittedName>
        <fullName evidence="2">Uncharacterized protein</fullName>
    </submittedName>
</protein>